<keyword evidence="1" id="KW-0812">Transmembrane</keyword>
<dbReference type="Proteomes" id="UP001145050">
    <property type="component" value="Unassembled WGS sequence"/>
</dbReference>
<proteinExistence type="predicted"/>
<dbReference type="InterPro" id="IPR038728">
    <property type="entry name" value="YkvI-like"/>
</dbReference>
<feature type="transmembrane region" description="Helical" evidence="1">
    <location>
        <begin position="79"/>
        <end position="100"/>
    </location>
</feature>
<accession>A0A9X3WXH4</accession>
<feature type="transmembrane region" description="Helical" evidence="1">
    <location>
        <begin position="112"/>
        <end position="129"/>
    </location>
</feature>
<dbReference type="PANTHER" id="PTHR37814:SF1">
    <property type="entry name" value="MEMBRANE PROTEIN"/>
    <property type="match status" value="1"/>
</dbReference>
<dbReference type="AlphaFoldDB" id="A0A9X3WXH4"/>
<gene>
    <name evidence="2" type="ORF">NC797_15915</name>
</gene>
<dbReference type="RefSeq" id="WP_272437811.1">
    <property type="nucleotide sequence ID" value="NZ_JAMQKB010000026.1"/>
</dbReference>
<feature type="transmembrane region" description="Helical" evidence="1">
    <location>
        <begin position="249"/>
        <end position="274"/>
    </location>
</feature>
<evidence type="ECO:0000313" key="2">
    <source>
        <dbReference type="EMBL" id="MDC3425991.1"/>
    </source>
</evidence>
<feature type="transmembrane region" description="Helical" evidence="1">
    <location>
        <begin position="175"/>
        <end position="195"/>
    </location>
</feature>
<comment type="caution">
    <text evidence="2">The sequence shown here is derived from an EMBL/GenBank/DDBJ whole genome shotgun (WGS) entry which is preliminary data.</text>
</comment>
<dbReference type="PANTHER" id="PTHR37814">
    <property type="entry name" value="CONSERVED MEMBRANE PROTEIN"/>
    <property type="match status" value="1"/>
</dbReference>
<name>A0A9X3WXH4_9BACI</name>
<sequence length="337" mass="37383">MINSGIKWMFLIIGATIGAGYASGRELWQFFGPESGLAIGLFAILFSFCIYVILLISFENSATHYLPVLQKIVGKRLSGLYDAMIILYLFSTTVIMLAGSGATLQAFNFSKWWGIGLISALLIVVFIWDIRGIVSLNTFILPLLIGGLLYVLLLFNMQQDLSLFPDLNHQSNWTAALPFTALNILPLIAVLGAVGNQMKSKVEIWIASIGSGAILGTISYIYNGSLIQISEEILLYEIPLFAILKHYPYIMFLFISILLWIAIFTTAASGILGLVTRFRSFVKGPFWLLAALTIVLMLPLTSLGFSTLIQYLYPLYGVLNLYVLSCLLLYPIINKFN</sequence>
<reference evidence="2" key="1">
    <citation type="submission" date="2022-06" db="EMBL/GenBank/DDBJ databases">
        <title>Aquibacillus sp. a new bacterium isolated from soil saline samples.</title>
        <authorList>
            <person name="Galisteo C."/>
            <person name="De La Haba R."/>
            <person name="Sanchez-Porro C."/>
            <person name="Ventosa A."/>
        </authorList>
    </citation>
    <scope>NUCLEOTIDE SEQUENCE</scope>
    <source>
        <strain evidence="2">3ASR75-11</strain>
    </source>
</reference>
<evidence type="ECO:0000256" key="1">
    <source>
        <dbReference type="SAM" id="Phobius"/>
    </source>
</evidence>
<keyword evidence="3" id="KW-1185">Reference proteome</keyword>
<evidence type="ECO:0008006" key="4">
    <source>
        <dbReference type="Google" id="ProtNLM"/>
    </source>
</evidence>
<organism evidence="2 3">
    <name type="scientific">Terrihalobacillus insolitus</name>
    <dbReference type="NCBI Taxonomy" id="2950438"/>
    <lineage>
        <taxon>Bacteria</taxon>
        <taxon>Bacillati</taxon>
        <taxon>Bacillota</taxon>
        <taxon>Bacilli</taxon>
        <taxon>Bacillales</taxon>
        <taxon>Bacillaceae</taxon>
        <taxon>Terrihalobacillus</taxon>
    </lineage>
</organism>
<feature type="transmembrane region" description="Helical" evidence="1">
    <location>
        <begin position="136"/>
        <end position="155"/>
    </location>
</feature>
<keyword evidence="1" id="KW-1133">Transmembrane helix</keyword>
<protein>
    <recommendedName>
        <fullName evidence="4">Membrane protein YkvI</fullName>
    </recommendedName>
</protein>
<feature type="transmembrane region" description="Helical" evidence="1">
    <location>
        <begin position="202"/>
        <end position="222"/>
    </location>
</feature>
<keyword evidence="1" id="KW-0472">Membrane</keyword>
<evidence type="ECO:0000313" key="3">
    <source>
        <dbReference type="Proteomes" id="UP001145050"/>
    </source>
</evidence>
<feature type="transmembrane region" description="Helical" evidence="1">
    <location>
        <begin position="311"/>
        <end position="333"/>
    </location>
</feature>
<feature type="transmembrane region" description="Helical" evidence="1">
    <location>
        <begin position="38"/>
        <end position="58"/>
    </location>
</feature>
<feature type="transmembrane region" description="Helical" evidence="1">
    <location>
        <begin position="286"/>
        <end position="305"/>
    </location>
</feature>
<dbReference type="EMBL" id="JAMQKB010000026">
    <property type="protein sequence ID" value="MDC3425991.1"/>
    <property type="molecule type" value="Genomic_DNA"/>
</dbReference>